<dbReference type="Proteomes" id="UP000007879">
    <property type="component" value="Unassembled WGS sequence"/>
</dbReference>
<accession>A0AAN0JV38</accession>
<reference evidence="3" key="1">
    <citation type="journal article" date="2010" name="Nature">
        <title>The Amphimedon queenslandica genome and the evolution of animal complexity.</title>
        <authorList>
            <person name="Srivastava M."/>
            <person name="Simakov O."/>
            <person name="Chapman J."/>
            <person name="Fahey B."/>
            <person name="Gauthier M.E."/>
            <person name="Mitros T."/>
            <person name="Richards G.S."/>
            <person name="Conaco C."/>
            <person name="Dacre M."/>
            <person name="Hellsten U."/>
            <person name="Larroux C."/>
            <person name="Putnam N.H."/>
            <person name="Stanke M."/>
            <person name="Adamska M."/>
            <person name="Darling A."/>
            <person name="Degnan S.M."/>
            <person name="Oakley T.H."/>
            <person name="Plachetzki D.C."/>
            <person name="Zhai Y."/>
            <person name="Adamski M."/>
            <person name="Calcino A."/>
            <person name="Cummins S.F."/>
            <person name="Goodstein D.M."/>
            <person name="Harris C."/>
            <person name="Jackson D.J."/>
            <person name="Leys S.P."/>
            <person name="Shu S."/>
            <person name="Woodcroft B.J."/>
            <person name="Vervoort M."/>
            <person name="Kosik K.S."/>
            <person name="Manning G."/>
            <person name="Degnan B.M."/>
            <person name="Rokhsar D.S."/>
        </authorList>
    </citation>
    <scope>NUCLEOTIDE SEQUENCE [LARGE SCALE GENOMIC DNA]</scope>
</reference>
<keyword evidence="3" id="KW-1185">Reference proteome</keyword>
<proteinExistence type="predicted"/>
<sequence length="113" mass="12723">MASYLMTPLSLLVVSVSLFFIVEVVDCKGPIKYKTALNGTFLVWKDDICFRNETFLSRYIDTSPPPQCNLPPLSDEGSLSSKFNESQQLQRSNSLSFIILPPDLQLDPFVMLT</sequence>
<evidence type="ECO:0000313" key="3">
    <source>
        <dbReference type="Proteomes" id="UP000007879"/>
    </source>
</evidence>
<evidence type="ECO:0000256" key="1">
    <source>
        <dbReference type="SAM" id="SignalP"/>
    </source>
</evidence>
<feature type="signal peptide" evidence="1">
    <location>
        <begin position="1"/>
        <end position="27"/>
    </location>
</feature>
<dbReference type="GeneID" id="109589267"/>
<dbReference type="KEGG" id="aqu:109589267"/>
<evidence type="ECO:0000313" key="2">
    <source>
        <dbReference type="EnsemblMetazoa" id="XP_019860930.1"/>
    </source>
</evidence>
<feature type="chain" id="PRO_5042825495" description="Transmembrane protein" evidence="1">
    <location>
        <begin position="28"/>
        <end position="113"/>
    </location>
</feature>
<name>A0AAN0JV38_AMPQE</name>
<reference evidence="2" key="2">
    <citation type="submission" date="2024-06" db="UniProtKB">
        <authorList>
            <consortium name="EnsemblMetazoa"/>
        </authorList>
    </citation>
    <scope>IDENTIFICATION</scope>
</reference>
<evidence type="ECO:0008006" key="4">
    <source>
        <dbReference type="Google" id="ProtNLM"/>
    </source>
</evidence>
<keyword evidence="1" id="KW-0732">Signal</keyword>
<protein>
    <recommendedName>
        <fullName evidence="4">Transmembrane protein</fullName>
    </recommendedName>
</protein>
<dbReference type="AlphaFoldDB" id="A0AAN0JV38"/>
<organism evidence="2 3">
    <name type="scientific">Amphimedon queenslandica</name>
    <name type="common">Sponge</name>
    <dbReference type="NCBI Taxonomy" id="400682"/>
    <lineage>
        <taxon>Eukaryota</taxon>
        <taxon>Metazoa</taxon>
        <taxon>Porifera</taxon>
        <taxon>Demospongiae</taxon>
        <taxon>Heteroscleromorpha</taxon>
        <taxon>Haplosclerida</taxon>
        <taxon>Niphatidae</taxon>
        <taxon>Amphimedon</taxon>
    </lineage>
</organism>
<dbReference type="RefSeq" id="XP_019860930.1">
    <property type="nucleotide sequence ID" value="XM_020005371.1"/>
</dbReference>
<dbReference type="EnsemblMetazoa" id="XM_020005371.1">
    <property type="protein sequence ID" value="XP_019860930.1"/>
    <property type="gene ID" value="LOC109589267"/>
</dbReference>